<dbReference type="EMBL" id="GL877476">
    <property type="protein sequence ID" value="ELA45966.2"/>
    <property type="molecule type" value="Genomic_DNA"/>
</dbReference>
<keyword evidence="2" id="KW-1185">Reference proteome</keyword>
<dbReference type="GeneID" id="19880401"/>
<dbReference type="OMA" id="MIINQKM"/>
<name>L2GQP3_VAVCU</name>
<sequence length="193" mass="22015">MPFSPFFYFPSIPLLRTPPFFFLIFPLALTSFSKLTHLYFSYPSAPMNDPLDHLSNLEKAYDPSSPLYKFTHTFHNLSDPSGTTYPIELKGYDDLIMRNKHQKAVIQKMNGALLAMSQRIDSLTGKSMIINQKMGVLVKMIRTMRGFGIEGKLVFGRMGGERMECGEDGVRCLRMMRRVLCNLSESVKKEIGK</sequence>
<protein>
    <submittedName>
        <fullName evidence="1">Uncharacterized protein</fullName>
    </submittedName>
</protein>
<dbReference type="STRING" id="948595.L2GQP3"/>
<dbReference type="OrthoDB" id="6162375at2759"/>
<reference evidence="2" key="1">
    <citation type="submission" date="2011-03" db="EMBL/GenBank/DDBJ databases">
        <title>The genome sequence of Vavraia culicis strain floridensis.</title>
        <authorList>
            <consortium name="The Broad Institute Genome Sequencing Platform"/>
            <person name="Cuomo C."/>
            <person name="Becnel J."/>
            <person name="Sanscrainte N."/>
            <person name="Young S.K."/>
            <person name="Zeng Q."/>
            <person name="Gargeya S."/>
            <person name="Fitzgerald M."/>
            <person name="Haas B."/>
            <person name="Abouelleil A."/>
            <person name="Alvarado L."/>
            <person name="Arachchi H.M."/>
            <person name="Berlin A."/>
            <person name="Chapman S.B."/>
            <person name="Gearin G."/>
            <person name="Goldberg J."/>
            <person name="Griggs A."/>
            <person name="Gujja S."/>
            <person name="Hansen M."/>
            <person name="Heiman D."/>
            <person name="Howarth C."/>
            <person name="Larimer J."/>
            <person name="Lui A."/>
            <person name="MacDonald P.J.P."/>
            <person name="McCowen C."/>
            <person name="Montmayeur A."/>
            <person name="Murphy C."/>
            <person name="Neiman D."/>
            <person name="Pearson M."/>
            <person name="Priest M."/>
            <person name="Roberts A."/>
            <person name="Saif S."/>
            <person name="Shea T."/>
            <person name="Sisk P."/>
            <person name="Stolte C."/>
            <person name="Sykes S."/>
            <person name="Wortman J."/>
            <person name="Nusbaum C."/>
            <person name="Birren B."/>
        </authorList>
    </citation>
    <scope>NUCLEOTIDE SEQUENCE [LARGE SCALE GENOMIC DNA]</scope>
    <source>
        <strain evidence="2">floridensis</strain>
    </source>
</reference>
<dbReference type="AlphaFoldDB" id="L2GQP3"/>
<dbReference type="InParanoid" id="L2GQP3"/>
<dbReference type="HOGENOM" id="CLU_121575_0_0_1"/>
<proteinExistence type="predicted"/>
<gene>
    <name evidence="1" type="ORF">VCUG_02540</name>
</gene>
<dbReference type="Proteomes" id="UP000011081">
    <property type="component" value="Unassembled WGS sequence"/>
</dbReference>
<evidence type="ECO:0000313" key="2">
    <source>
        <dbReference type="Proteomes" id="UP000011081"/>
    </source>
</evidence>
<accession>L2GQP3</accession>
<organism evidence="1 2">
    <name type="scientific">Vavraia culicis (isolate floridensis)</name>
    <name type="common">Microsporidian parasite</name>
    <dbReference type="NCBI Taxonomy" id="948595"/>
    <lineage>
        <taxon>Eukaryota</taxon>
        <taxon>Fungi</taxon>
        <taxon>Fungi incertae sedis</taxon>
        <taxon>Microsporidia</taxon>
        <taxon>Pleistophoridae</taxon>
        <taxon>Vavraia</taxon>
    </lineage>
</organism>
<dbReference type="VEuPathDB" id="MicrosporidiaDB:VCUG_02540"/>
<evidence type="ECO:0000313" key="1">
    <source>
        <dbReference type="EMBL" id="ELA45966.2"/>
    </source>
</evidence>
<dbReference type="RefSeq" id="XP_008075547.1">
    <property type="nucleotide sequence ID" value="XM_008077356.1"/>
</dbReference>